<accession>A0A7R9L5C8</accession>
<feature type="compositionally biased region" description="Acidic residues" evidence="1">
    <location>
        <begin position="84"/>
        <end position="100"/>
    </location>
</feature>
<feature type="region of interest" description="Disordered" evidence="1">
    <location>
        <begin position="574"/>
        <end position="594"/>
    </location>
</feature>
<proteinExistence type="predicted"/>
<feature type="compositionally biased region" description="Acidic residues" evidence="1">
    <location>
        <begin position="107"/>
        <end position="116"/>
    </location>
</feature>
<name>A0A7R9L5C8_9ACAR</name>
<dbReference type="InterPro" id="IPR046426">
    <property type="entry name" value="DAXX_histone-bd_sf"/>
</dbReference>
<dbReference type="OrthoDB" id="6515981at2759"/>
<dbReference type="AlphaFoldDB" id="A0A7R9L5C8"/>
<feature type="region of interest" description="Disordered" evidence="1">
    <location>
        <begin position="84"/>
        <end position="116"/>
    </location>
</feature>
<dbReference type="Gene3D" id="1.20.58.2170">
    <property type="match status" value="1"/>
</dbReference>
<reference evidence="2" key="1">
    <citation type="submission" date="2020-11" db="EMBL/GenBank/DDBJ databases">
        <authorList>
            <person name="Tran Van P."/>
        </authorList>
    </citation>
    <scope>NUCLEOTIDE SEQUENCE</scope>
</reference>
<feature type="compositionally biased region" description="Acidic residues" evidence="1">
    <location>
        <begin position="585"/>
        <end position="594"/>
    </location>
</feature>
<evidence type="ECO:0000313" key="3">
    <source>
        <dbReference type="Proteomes" id="UP000759131"/>
    </source>
</evidence>
<evidence type="ECO:0000313" key="2">
    <source>
        <dbReference type="EMBL" id="CAD7635209.1"/>
    </source>
</evidence>
<organism evidence="2">
    <name type="scientific">Medioppia subpectinata</name>
    <dbReference type="NCBI Taxonomy" id="1979941"/>
    <lineage>
        <taxon>Eukaryota</taxon>
        <taxon>Metazoa</taxon>
        <taxon>Ecdysozoa</taxon>
        <taxon>Arthropoda</taxon>
        <taxon>Chelicerata</taxon>
        <taxon>Arachnida</taxon>
        <taxon>Acari</taxon>
        <taxon>Acariformes</taxon>
        <taxon>Sarcoptiformes</taxon>
        <taxon>Oribatida</taxon>
        <taxon>Brachypylina</taxon>
        <taxon>Oppioidea</taxon>
        <taxon>Oppiidae</taxon>
        <taxon>Medioppia</taxon>
    </lineage>
</organism>
<feature type="non-terminal residue" evidence="2">
    <location>
        <position position="1"/>
    </location>
</feature>
<dbReference type="EMBL" id="CAJPIZ010016282">
    <property type="protein sequence ID" value="CAG2115639.1"/>
    <property type="molecule type" value="Genomic_DNA"/>
</dbReference>
<sequence>MSFGSDRVVHVFVCPNVNQAVNAKPRSFDAKPMDNKMSAEEVLIDCGADEEEDSGEVMAANGDPTQAVAAAEDRPVVDVITIDDDDDDIDYEDNESESDDVIIIGESDSDNDVADDDNNRTINLSDQLSVNSLPSNGVSAAAVVSATEAVAADVLSEDQKESTNDINVEVKTAPKSPKRVNTTPVQLASTSNGATNGAADTEADLIPTKMQRIIGPADTEITNLVAPPQLPSAPVDPETQFNHYLQAFKNRMNDMNADQKETDDILCRMNEMYDKLRQNKSFLKSSQYSKLLEMFTEEVLQMVEKDRIVSHNNDLLIELKRLTEKRVKKSGLKGTSKVKCVNKLTDKLKAVQKEIFRAENSELDFEALGGKSCWTDLPKLYRKAEELWTKREELLNRSTNTGRQLFKKLKYESTPYPEINRCVENVFNSYLKRMRTMRSVTSGRRYLDESFTIIDVRKAVLAEIESKHLIVTNSESMMAKIYEDLLLEMRNRRQKDGDEGIETYESYDDLRPETFVADDPLIDIECSKTKVLCERKMQDLFERYTKEDIKKNGPLVQTPSAEWIDHLVDTEDNDDFESLDVKEGELEEDNDDST</sequence>
<dbReference type="GO" id="GO:0042393">
    <property type="term" value="F:histone binding"/>
    <property type="evidence" value="ECO:0007669"/>
    <property type="project" value="InterPro"/>
</dbReference>
<feature type="region of interest" description="Disordered" evidence="1">
    <location>
        <begin position="175"/>
        <end position="199"/>
    </location>
</feature>
<feature type="compositionally biased region" description="Polar residues" evidence="1">
    <location>
        <begin position="179"/>
        <end position="195"/>
    </location>
</feature>
<dbReference type="Proteomes" id="UP000759131">
    <property type="component" value="Unassembled WGS sequence"/>
</dbReference>
<protein>
    <submittedName>
        <fullName evidence="2">Uncharacterized protein</fullName>
    </submittedName>
</protein>
<keyword evidence="3" id="KW-1185">Reference proteome</keyword>
<dbReference type="EMBL" id="OC870857">
    <property type="protein sequence ID" value="CAD7635209.1"/>
    <property type="molecule type" value="Genomic_DNA"/>
</dbReference>
<gene>
    <name evidence="2" type="ORF">OSB1V03_LOCUS15600</name>
</gene>
<evidence type="ECO:0000256" key="1">
    <source>
        <dbReference type="SAM" id="MobiDB-lite"/>
    </source>
</evidence>